<proteinExistence type="predicted"/>
<organism evidence="6 7">
    <name type="scientific">Cypionkella aquatica</name>
    <dbReference type="NCBI Taxonomy" id="1756042"/>
    <lineage>
        <taxon>Bacteria</taxon>
        <taxon>Pseudomonadati</taxon>
        <taxon>Pseudomonadota</taxon>
        <taxon>Alphaproteobacteria</taxon>
        <taxon>Rhodobacterales</taxon>
        <taxon>Paracoccaceae</taxon>
        <taxon>Cypionkella</taxon>
    </lineage>
</organism>
<reference evidence="6 7" key="1">
    <citation type="journal article" date="2014" name="Int. J. Syst. Evol. Microbiol.">
        <title>Complete genome sequence of Corynebacterium casei LMG S-19264T (=DSM 44701T), isolated from a smear-ripened cheese.</title>
        <authorList>
            <consortium name="US DOE Joint Genome Institute (JGI-PGF)"/>
            <person name="Walter F."/>
            <person name="Albersmeier A."/>
            <person name="Kalinowski J."/>
            <person name="Ruckert C."/>
        </authorList>
    </citation>
    <scope>NUCLEOTIDE SEQUENCE [LARGE SCALE GENOMIC DNA]</scope>
    <source>
        <strain evidence="6 7">NBRC 111766</strain>
    </source>
</reference>
<evidence type="ECO:0000313" key="6">
    <source>
        <dbReference type="EMBL" id="GLS87806.1"/>
    </source>
</evidence>
<sequence>MTRNGLIWIAMLGSVALLGGALAFQYVGGLIPCVLCLYQRWPHGVAILIGLLALRSRGAGLPLLGMLALAITAGIGFYHAGVELGWFAGLATCTVDTLKGISGGDLLNMDVSVGKPVRCDAVPWALLGVSMAGWNAILSAGLAVIWGMAARKS</sequence>
<dbReference type="GO" id="GO:0015035">
    <property type="term" value="F:protein-disulfide reductase activity"/>
    <property type="evidence" value="ECO:0007669"/>
    <property type="project" value="InterPro"/>
</dbReference>
<dbReference type="Proteomes" id="UP001157355">
    <property type="component" value="Unassembled WGS sequence"/>
</dbReference>
<evidence type="ECO:0000256" key="1">
    <source>
        <dbReference type="ARBA" id="ARBA00004141"/>
    </source>
</evidence>
<dbReference type="Gene3D" id="1.20.1550.10">
    <property type="entry name" value="DsbB-like"/>
    <property type="match status" value="1"/>
</dbReference>
<dbReference type="PIRSF" id="PIRSF033913">
    <property type="entry name" value="S-S_format_DsbB"/>
    <property type="match status" value="1"/>
</dbReference>
<dbReference type="Pfam" id="PF02600">
    <property type="entry name" value="DsbB"/>
    <property type="match status" value="1"/>
</dbReference>
<dbReference type="AlphaFoldDB" id="A0AA37U9U3"/>
<feature type="transmembrane region" description="Helical" evidence="5">
    <location>
        <begin position="59"/>
        <end position="80"/>
    </location>
</feature>
<dbReference type="InterPro" id="IPR023380">
    <property type="entry name" value="DsbB-like_sf"/>
</dbReference>
<comment type="caution">
    <text evidence="6">The sequence shown here is derived from an EMBL/GenBank/DDBJ whole genome shotgun (WGS) entry which is preliminary data.</text>
</comment>
<dbReference type="GO" id="GO:0006457">
    <property type="term" value="P:protein folding"/>
    <property type="evidence" value="ECO:0007669"/>
    <property type="project" value="InterPro"/>
</dbReference>
<dbReference type="RefSeq" id="WP_284325976.1">
    <property type="nucleotide sequence ID" value="NZ_BSPP01000010.1"/>
</dbReference>
<evidence type="ECO:0000256" key="3">
    <source>
        <dbReference type="ARBA" id="ARBA00022989"/>
    </source>
</evidence>
<evidence type="ECO:0000313" key="7">
    <source>
        <dbReference type="Proteomes" id="UP001157355"/>
    </source>
</evidence>
<keyword evidence="3 5" id="KW-1133">Transmembrane helix</keyword>
<evidence type="ECO:0000256" key="4">
    <source>
        <dbReference type="ARBA" id="ARBA00023136"/>
    </source>
</evidence>
<evidence type="ECO:0000256" key="2">
    <source>
        <dbReference type="ARBA" id="ARBA00022692"/>
    </source>
</evidence>
<dbReference type="GO" id="GO:0016020">
    <property type="term" value="C:membrane"/>
    <property type="evidence" value="ECO:0007669"/>
    <property type="project" value="UniProtKB-SubCell"/>
</dbReference>
<comment type="subcellular location">
    <subcellularLocation>
        <location evidence="1">Membrane</location>
        <topology evidence="1">Multi-pass membrane protein</topology>
    </subcellularLocation>
</comment>
<keyword evidence="2 5" id="KW-0812">Transmembrane</keyword>
<feature type="transmembrane region" description="Helical" evidence="5">
    <location>
        <begin position="124"/>
        <end position="149"/>
    </location>
</feature>
<name>A0AA37U9U3_9RHOB</name>
<dbReference type="EMBL" id="BSPP01000010">
    <property type="protein sequence ID" value="GLS87806.1"/>
    <property type="molecule type" value="Genomic_DNA"/>
</dbReference>
<keyword evidence="4 5" id="KW-0472">Membrane</keyword>
<dbReference type="InterPro" id="IPR024199">
    <property type="entry name" value="Uncharacterised_DsbB"/>
</dbReference>
<keyword evidence="7" id="KW-1185">Reference proteome</keyword>
<evidence type="ECO:0000256" key="5">
    <source>
        <dbReference type="SAM" id="Phobius"/>
    </source>
</evidence>
<accession>A0AA37U9U3</accession>
<dbReference type="InterPro" id="IPR003752">
    <property type="entry name" value="DiS_bond_form_DsbB/BdbC"/>
</dbReference>
<feature type="transmembrane region" description="Helical" evidence="5">
    <location>
        <begin position="6"/>
        <end position="38"/>
    </location>
</feature>
<dbReference type="SUPFAM" id="SSF158442">
    <property type="entry name" value="DsbB-like"/>
    <property type="match status" value="1"/>
</dbReference>
<protein>
    <submittedName>
        <fullName evidence="6">Dihydroneopterin aldolase</fullName>
    </submittedName>
</protein>
<gene>
    <name evidence="6" type="ORF">GCM10010873_27800</name>
</gene>